<evidence type="ECO:0000313" key="2">
    <source>
        <dbReference type="EMBL" id="PQJ76844.1"/>
    </source>
</evidence>
<comment type="caution">
    <text evidence="2">The sequence shown here is derived from an EMBL/GenBank/DDBJ whole genome shotgun (WGS) entry which is preliminary data.</text>
</comment>
<organism evidence="2 3">
    <name type="scientific">Polaribacter glomeratus</name>
    <dbReference type="NCBI Taxonomy" id="102"/>
    <lineage>
        <taxon>Bacteria</taxon>
        <taxon>Pseudomonadati</taxon>
        <taxon>Bacteroidota</taxon>
        <taxon>Flavobacteriia</taxon>
        <taxon>Flavobacteriales</taxon>
        <taxon>Flavobacteriaceae</taxon>
    </lineage>
</organism>
<proteinExistence type="predicted"/>
<dbReference type="Proteomes" id="UP000239068">
    <property type="component" value="Unassembled WGS sequence"/>
</dbReference>
<protein>
    <recommendedName>
        <fullName evidence="4">Lipocalin-like domain-containing protein</fullName>
    </recommendedName>
</protein>
<evidence type="ECO:0000313" key="3">
    <source>
        <dbReference type="Proteomes" id="UP000239068"/>
    </source>
</evidence>
<evidence type="ECO:0008006" key="4">
    <source>
        <dbReference type="Google" id="ProtNLM"/>
    </source>
</evidence>
<keyword evidence="3" id="KW-1185">Reference proteome</keyword>
<dbReference type="AlphaFoldDB" id="A0A2S7WGV3"/>
<dbReference type="RefSeq" id="WP_105022161.1">
    <property type="nucleotide sequence ID" value="NZ_MSCM01000002.1"/>
</dbReference>
<accession>A0A2S7WGV3</accession>
<gene>
    <name evidence="2" type="ORF">BTO16_13315</name>
</gene>
<keyword evidence="1" id="KW-0732">Signal</keyword>
<name>A0A2S7WGV3_9FLAO</name>
<sequence>MKKIILFLLLSVCFFSCEKNTEIENTIQGKWNVVQIIGGFSPAKNYEEGAFTWFFDLDNKTVTINNKDVFNTLYAPTFTNDQGGVYTFDISTENKVDYLLVDKRKGTITLTDSELTIDFGIAFDDIAYIFKR</sequence>
<dbReference type="OrthoDB" id="1201884at2"/>
<feature type="signal peptide" evidence="1">
    <location>
        <begin position="1"/>
        <end position="18"/>
    </location>
</feature>
<feature type="chain" id="PRO_5015486566" description="Lipocalin-like domain-containing protein" evidence="1">
    <location>
        <begin position="19"/>
        <end position="132"/>
    </location>
</feature>
<evidence type="ECO:0000256" key="1">
    <source>
        <dbReference type="SAM" id="SignalP"/>
    </source>
</evidence>
<reference evidence="2 3" key="1">
    <citation type="submission" date="2016-12" db="EMBL/GenBank/DDBJ databases">
        <title>Trade-off between light-utilization and light-protection in marine flavobacteria.</title>
        <authorList>
            <person name="Kumagai Y."/>
            <person name="Yoshizawa S."/>
            <person name="Kogure K."/>
            <person name="Iwasaki W."/>
        </authorList>
    </citation>
    <scope>NUCLEOTIDE SEQUENCE [LARGE SCALE GENOMIC DNA]</scope>
    <source>
        <strain evidence="2 3">ATCC 43844</strain>
    </source>
</reference>
<dbReference type="EMBL" id="MSCM01000002">
    <property type="protein sequence ID" value="PQJ76844.1"/>
    <property type="molecule type" value="Genomic_DNA"/>
</dbReference>